<dbReference type="RefSeq" id="WP_176613011.1">
    <property type="nucleotide sequence ID" value="NZ_JABXXR010000025.1"/>
</dbReference>
<dbReference type="GO" id="GO:0016787">
    <property type="term" value="F:hydrolase activity"/>
    <property type="evidence" value="ECO:0007669"/>
    <property type="project" value="UniProtKB-KW"/>
</dbReference>
<proteinExistence type="predicted"/>
<protein>
    <submittedName>
        <fullName evidence="1">HAD hydrolase-like protein</fullName>
    </submittedName>
</protein>
<accession>A0A850P5W2</accession>
<dbReference type="Proteomes" id="UP000585665">
    <property type="component" value="Unassembled WGS sequence"/>
</dbReference>
<dbReference type="Pfam" id="PF13419">
    <property type="entry name" value="HAD_2"/>
    <property type="match status" value="1"/>
</dbReference>
<dbReference type="Gene3D" id="1.10.150.240">
    <property type="entry name" value="Putative phosphatase, domain 2"/>
    <property type="match status" value="1"/>
</dbReference>
<feature type="non-terminal residue" evidence="1">
    <location>
        <position position="65"/>
    </location>
</feature>
<dbReference type="InterPro" id="IPR023214">
    <property type="entry name" value="HAD_sf"/>
</dbReference>
<organism evidence="1 2">
    <name type="scientific">Ameyamaea chiangmaiensis</name>
    <dbReference type="NCBI Taxonomy" id="442969"/>
    <lineage>
        <taxon>Bacteria</taxon>
        <taxon>Pseudomonadati</taxon>
        <taxon>Pseudomonadota</taxon>
        <taxon>Alphaproteobacteria</taxon>
        <taxon>Acetobacterales</taxon>
        <taxon>Acetobacteraceae</taxon>
        <taxon>Ameyamaea</taxon>
    </lineage>
</organism>
<dbReference type="AlphaFoldDB" id="A0A850P5W2"/>
<gene>
    <name evidence="1" type="ORF">HUK82_05585</name>
</gene>
<evidence type="ECO:0000313" key="1">
    <source>
        <dbReference type="EMBL" id="NVN40035.1"/>
    </source>
</evidence>
<dbReference type="InterPro" id="IPR023198">
    <property type="entry name" value="PGP-like_dom2"/>
</dbReference>
<dbReference type="Gene3D" id="3.40.50.1000">
    <property type="entry name" value="HAD superfamily/HAD-like"/>
    <property type="match status" value="1"/>
</dbReference>
<dbReference type="SUPFAM" id="SSF56784">
    <property type="entry name" value="HAD-like"/>
    <property type="match status" value="1"/>
</dbReference>
<dbReference type="EMBL" id="JABXXR010000025">
    <property type="protein sequence ID" value="NVN40035.1"/>
    <property type="molecule type" value="Genomic_DNA"/>
</dbReference>
<name>A0A850P5W2_9PROT</name>
<keyword evidence="2" id="KW-1185">Reference proteome</keyword>
<evidence type="ECO:0000313" key="2">
    <source>
        <dbReference type="Proteomes" id="UP000585665"/>
    </source>
</evidence>
<keyword evidence="1" id="KW-0378">Hydrolase</keyword>
<dbReference type="InterPro" id="IPR036412">
    <property type="entry name" value="HAD-like_sf"/>
</dbReference>
<dbReference type="InterPro" id="IPR041492">
    <property type="entry name" value="HAD_2"/>
</dbReference>
<comment type="caution">
    <text evidence="1">The sequence shown here is derived from an EMBL/GenBank/DDBJ whole genome shotgun (WGS) entry which is preliminary data.</text>
</comment>
<reference evidence="1 2" key="1">
    <citation type="submission" date="2020-06" db="EMBL/GenBank/DDBJ databases">
        <title>Description of novel acetic acid bacteria.</title>
        <authorList>
            <person name="Sombolestani A."/>
        </authorList>
    </citation>
    <scope>NUCLEOTIDE SEQUENCE [LARGE SCALE GENOMIC DNA]</scope>
    <source>
        <strain evidence="1 2">LMG 27010</strain>
    </source>
</reference>
<sequence length="65" mass="6573">MAATTGTSAPRVAVFDLDGTLLDSLPDLASAARRLLAAYGLDTIDDADVRAMVGDGAAALVARLL</sequence>